<evidence type="ECO:0000313" key="6">
    <source>
        <dbReference type="Proteomes" id="UP000192356"/>
    </source>
</evidence>
<comment type="similarity">
    <text evidence="2">Belongs to the cyclin family.</text>
</comment>
<feature type="domain" description="Cyclin-like" evidence="3">
    <location>
        <begin position="85"/>
        <end position="169"/>
    </location>
</feature>
<accession>A0A1X0QAW2</accession>
<feature type="domain" description="Cyclin-like" evidence="3">
    <location>
        <begin position="182"/>
        <end position="263"/>
    </location>
</feature>
<sequence length="298" mass="35180">MITKKNGILRKSNLNMRIELEEKTNIQRRLSNAERKAFSQYNKVEEEELRFLHKYAKALEEHYDTLNELHEKYTIMCPLYTDLFDFIIGVHYKLSLQDDTLYVCFNILLDFLSKKTVSKSKLKLLGLGSLFIAVKYEEVEPSTLPVLINASETDFTSKEIIEAERYILKSIDYTLDFVNPLFFLRRASKANGYELKSRTVAKYFLELMFLYREFYDFDSNVVASSAMFLARKVTSEDIHRNLFFTYTKVDKSEMGECLKLLLDLLIKEPVHTELNNKYSKLKKHNTIKLVRNYLLKKE</sequence>
<feature type="domain" description="Cyclin C-terminal" evidence="4">
    <location>
        <begin position="178"/>
        <end position="290"/>
    </location>
</feature>
<dbReference type="SMART" id="SM01332">
    <property type="entry name" value="Cyclin_C"/>
    <property type="match status" value="1"/>
</dbReference>
<reference evidence="5 6" key="1">
    <citation type="journal article" date="2017" name="Environ. Microbiol.">
        <title>Decay of the glycolytic pathway and adaptation to intranuclear parasitism within Enterocytozoonidae microsporidia.</title>
        <authorList>
            <person name="Wiredu Boakye D."/>
            <person name="Jaroenlak P."/>
            <person name="Prachumwat A."/>
            <person name="Williams T.A."/>
            <person name="Bateman K.S."/>
            <person name="Itsathitphaisarn O."/>
            <person name="Sritunyalucksana K."/>
            <person name="Paszkiewicz K.H."/>
            <person name="Moore K.A."/>
            <person name="Stentiford G.D."/>
            <person name="Williams B.A."/>
        </authorList>
    </citation>
    <scope>NUCLEOTIDE SEQUENCE [LARGE SCALE GENOMIC DNA]</scope>
    <source>
        <strain evidence="5 6">GB1</strain>
    </source>
</reference>
<gene>
    <name evidence="5" type="primary">CG21</name>
    <name evidence="5" type="ORF">HERIO_1164</name>
</gene>
<name>A0A1X0QAW2_9MICR</name>
<dbReference type="Pfam" id="PF02984">
    <property type="entry name" value="Cyclin_C"/>
    <property type="match status" value="1"/>
</dbReference>
<organism evidence="5 6">
    <name type="scientific">Hepatospora eriocheir</name>
    <dbReference type="NCBI Taxonomy" id="1081669"/>
    <lineage>
        <taxon>Eukaryota</taxon>
        <taxon>Fungi</taxon>
        <taxon>Fungi incertae sedis</taxon>
        <taxon>Microsporidia</taxon>
        <taxon>Hepatosporidae</taxon>
        <taxon>Hepatospora</taxon>
    </lineage>
</organism>
<dbReference type="InterPro" id="IPR039361">
    <property type="entry name" value="Cyclin"/>
</dbReference>
<dbReference type="Pfam" id="PF00134">
    <property type="entry name" value="Cyclin_N"/>
    <property type="match status" value="1"/>
</dbReference>
<dbReference type="InterPro" id="IPR036915">
    <property type="entry name" value="Cyclin-like_sf"/>
</dbReference>
<dbReference type="Proteomes" id="UP000192356">
    <property type="component" value="Unassembled WGS sequence"/>
</dbReference>
<dbReference type="PANTHER" id="PTHR10177">
    <property type="entry name" value="CYCLINS"/>
    <property type="match status" value="1"/>
</dbReference>
<dbReference type="OrthoDB" id="5590282at2759"/>
<dbReference type="FunFam" id="1.10.472.10:FF:000057">
    <property type="entry name" value="Cyclin N-terminal domain containing 2"/>
    <property type="match status" value="1"/>
</dbReference>
<dbReference type="VEuPathDB" id="MicrosporidiaDB:A0H76_1232"/>
<keyword evidence="1 2" id="KW-0195">Cyclin</keyword>
<dbReference type="InterPro" id="IPR006671">
    <property type="entry name" value="Cyclin_N"/>
</dbReference>
<dbReference type="InterPro" id="IPR013763">
    <property type="entry name" value="Cyclin-like_dom"/>
</dbReference>
<protein>
    <submittedName>
        <fullName evidence="5">CG21</fullName>
    </submittedName>
</protein>
<evidence type="ECO:0000256" key="1">
    <source>
        <dbReference type="ARBA" id="ARBA00023127"/>
    </source>
</evidence>
<evidence type="ECO:0000259" key="4">
    <source>
        <dbReference type="SMART" id="SM01332"/>
    </source>
</evidence>
<evidence type="ECO:0000259" key="3">
    <source>
        <dbReference type="SMART" id="SM00385"/>
    </source>
</evidence>
<evidence type="ECO:0000256" key="2">
    <source>
        <dbReference type="RuleBase" id="RU000383"/>
    </source>
</evidence>
<proteinExistence type="inferred from homology"/>
<evidence type="ECO:0000313" key="5">
    <source>
        <dbReference type="EMBL" id="ORD96939.1"/>
    </source>
</evidence>
<dbReference type="AlphaFoldDB" id="A0A1X0QAW2"/>
<dbReference type="InterPro" id="IPR004367">
    <property type="entry name" value="Cyclin_C-dom"/>
</dbReference>
<keyword evidence="6" id="KW-1185">Reference proteome</keyword>
<dbReference type="SMART" id="SM00385">
    <property type="entry name" value="CYCLIN"/>
    <property type="match status" value="2"/>
</dbReference>
<dbReference type="VEuPathDB" id="MicrosporidiaDB:HERIO_1164"/>
<dbReference type="Gene3D" id="1.10.472.10">
    <property type="entry name" value="Cyclin-like"/>
    <property type="match status" value="2"/>
</dbReference>
<dbReference type="EMBL" id="LVKB01000051">
    <property type="protein sequence ID" value="ORD96939.1"/>
    <property type="molecule type" value="Genomic_DNA"/>
</dbReference>
<dbReference type="SUPFAM" id="SSF47954">
    <property type="entry name" value="Cyclin-like"/>
    <property type="match status" value="2"/>
</dbReference>
<comment type="caution">
    <text evidence="5">The sequence shown here is derived from an EMBL/GenBank/DDBJ whole genome shotgun (WGS) entry which is preliminary data.</text>
</comment>